<gene>
    <name evidence="2" type="ORF">Aple_046470</name>
</gene>
<feature type="compositionally biased region" description="Low complexity" evidence="1">
    <location>
        <begin position="65"/>
        <end position="79"/>
    </location>
</feature>
<feature type="region of interest" description="Disordered" evidence="1">
    <location>
        <begin position="40"/>
        <end position="59"/>
    </location>
</feature>
<accession>A0A5M3XQ10</accession>
<evidence type="ECO:0000313" key="3">
    <source>
        <dbReference type="Proteomes" id="UP000377595"/>
    </source>
</evidence>
<evidence type="ECO:0000313" key="2">
    <source>
        <dbReference type="EMBL" id="GES21751.1"/>
    </source>
</evidence>
<organism evidence="2 3">
    <name type="scientific">Acrocarpospora pleiomorpha</name>
    <dbReference type="NCBI Taxonomy" id="90975"/>
    <lineage>
        <taxon>Bacteria</taxon>
        <taxon>Bacillati</taxon>
        <taxon>Actinomycetota</taxon>
        <taxon>Actinomycetes</taxon>
        <taxon>Streptosporangiales</taxon>
        <taxon>Streptosporangiaceae</taxon>
        <taxon>Acrocarpospora</taxon>
    </lineage>
</organism>
<name>A0A5M3XQ10_9ACTN</name>
<dbReference type="EMBL" id="BLAF01000026">
    <property type="protein sequence ID" value="GES21751.1"/>
    <property type="molecule type" value="Genomic_DNA"/>
</dbReference>
<sequence length="137" mass="14600">MELLRLWHAAGSPLPQGQRPDLSPGTTAKIYRSSIKPVSRAAMHEGENGEPPLLFSTPCDGFHLPTAPVTTPTVEATTPRSKRQANRPSDPTVPAKPTTHAANAEPISRPTDLPSPRKSAIPRSSLKPSSLRLGSCP</sequence>
<dbReference type="Proteomes" id="UP000377595">
    <property type="component" value="Unassembled WGS sequence"/>
</dbReference>
<evidence type="ECO:0000256" key="1">
    <source>
        <dbReference type="SAM" id="MobiDB-lite"/>
    </source>
</evidence>
<comment type="caution">
    <text evidence="2">The sequence shown here is derived from an EMBL/GenBank/DDBJ whole genome shotgun (WGS) entry which is preliminary data.</text>
</comment>
<feature type="compositionally biased region" description="Low complexity" evidence="1">
    <location>
        <begin position="122"/>
        <end position="137"/>
    </location>
</feature>
<reference evidence="2 3" key="1">
    <citation type="submission" date="2019-10" db="EMBL/GenBank/DDBJ databases">
        <title>Whole genome shotgun sequence of Acrocarpospora pleiomorpha NBRC 16267.</title>
        <authorList>
            <person name="Ichikawa N."/>
            <person name="Kimura A."/>
            <person name="Kitahashi Y."/>
            <person name="Komaki H."/>
            <person name="Oguchi A."/>
        </authorList>
    </citation>
    <scope>NUCLEOTIDE SEQUENCE [LARGE SCALE GENOMIC DNA]</scope>
    <source>
        <strain evidence="2 3">NBRC 16267</strain>
    </source>
</reference>
<feature type="region of interest" description="Disordered" evidence="1">
    <location>
        <begin position="9"/>
        <end position="33"/>
    </location>
</feature>
<keyword evidence="3" id="KW-1185">Reference proteome</keyword>
<feature type="region of interest" description="Disordered" evidence="1">
    <location>
        <begin position="64"/>
        <end position="137"/>
    </location>
</feature>
<dbReference type="AlphaFoldDB" id="A0A5M3XQ10"/>
<proteinExistence type="predicted"/>
<protein>
    <submittedName>
        <fullName evidence="2">Uncharacterized protein</fullName>
    </submittedName>
</protein>